<evidence type="ECO:0000256" key="2">
    <source>
        <dbReference type="SAM" id="Phobius"/>
    </source>
</evidence>
<reference evidence="5" key="1">
    <citation type="submission" date="2011-08" db="EMBL/GenBank/DDBJ databases">
        <authorList>
            <person name="Rombauts S."/>
        </authorList>
    </citation>
    <scope>NUCLEOTIDE SEQUENCE</scope>
    <source>
        <strain evidence="5">London</strain>
    </source>
</reference>
<proteinExistence type="predicted"/>
<feature type="compositionally biased region" description="Basic and acidic residues" evidence="1">
    <location>
        <begin position="31"/>
        <end position="40"/>
    </location>
</feature>
<sequence length="198" mass="21762">MYFKIVFLLLILSSITNSENASNDSTLGDLKSTDPEKASGIEEGELTNEDNSTTTMALPPAFEVEVQTLPSPPETPTKPDESKESEQTPDDKQKPNPDPKPEDKKEENKEDAKPGSNDPPKDSTTEESKKPNETTEKPNEKKEPETPAPKQPEKASRTGLKKGSVWGIAIGVIGMVATTGFLVVYILKRRRGDDRLIR</sequence>
<reference evidence="4" key="2">
    <citation type="submission" date="2015-06" db="UniProtKB">
        <authorList>
            <consortium name="EnsemblMetazoa"/>
        </authorList>
    </citation>
    <scope>IDENTIFICATION</scope>
</reference>
<evidence type="ECO:0000256" key="3">
    <source>
        <dbReference type="SAM" id="SignalP"/>
    </source>
</evidence>
<evidence type="ECO:0008006" key="6">
    <source>
        <dbReference type="Google" id="ProtNLM"/>
    </source>
</evidence>
<evidence type="ECO:0000313" key="5">
    <source>
        <dbReference type="Proteomes" id="UP000015104"/>
    </source>
</evidence>
<organism evidence="4 5">
    <name type="scientific">Tetranychus urticae</name>
    <name type="common">Two-spotted spider mite</name>
    <dbReference type="NCBI Taxonomy" id="32264"/>
    <lineage>
        <taxon>Eukaryota</taxon>
        <taxon>Metazoa</taxon>
        <taxon>Ecdysozoa</taxon>
        <taxon>Arthropoda</taxon>
        <taxon>Chelicerata</taxon>
        <taxon>Arachnida</taxon>
        <taxon>Acari</taxon>
        <taxon>Acariformes</taxon>
        <taxon>Trombidiformes</taxon>
        <taxon>Prostigmata</taxon>
        <taxon>Eleutherengona</taxon>
        <taxon>Raphignathae</taxon>
        <taxon>Tetranychoidea</taxon>
        <taxon>Tetranychidae</taxon>
        <taxon>Tetranychus</taxon>
    </lineage>
</organism>
<accession>T1KMT5</accession>
<evidence type="ECO:0000313" key="4">
    <source>
        <dbReference type="EnsemblMetazoa" id="tetur15g02820.1"/>
    </source>
</evidence>
<feature type="compositionally biased region" description="Basic and acidic residues" evidence="1">
    <location>
        <begin position="77"/>
        <end position="156"/>
    </location>
</feature>
<dbReference type="EnsemblMetazoa" id="tetur15g02820.1">
    <property type="protein sequence ID" value="tetur15g02820.1"/>
    <property type="gene ID" value="tetur15g02820"/>
</dbReference>
<dbReference type="AlphaFoldDB" id="T1KMT5"/>
<dbReference type="EMBL" id="CAEY01000249">
    <property type="status" value="NOT_ANNOTATED_CDS"/>
    <property type="molecule type" value="Genomic_DNA"/>
</dbReference>
<dbReference type="Proteomes" id="UP000015104">
    <property type="component" value="Unassembled WGS sequence"/>
</dbReference>
<feature type="region of interest" description="Disordered" evidence="1">
    <location>
        <begin position="18"/>
        <end position="160"/>
    </location>
</feature>
<dbReference type="HOGENOM" id="CLU_1379739_0_0_1"/>
<keyword evidence="2" id="KW-1133">Transmembrane helix</keyword>
<feature type="signal peptide" evidence="3">
    <location>
        <begin position="1"/>
        <end position="18"/>
    </location>
</feature>
<dbReference type="STRING" id="32264.T1KMT5"/>
<keyword evidence="5" id="KW-1185">Reference proteome</keyword>
<keyword evidence="2" id="KW-0812">Transmembrane</keyword>
<name>T1KMT5_TETUR</name>
<feature type="transmembrane region" description="Helical" evidence="2">
    <location>
        <begin position="165"/>
        <end position="187"/>
    </location>
</feature>
<keyword evidence="2" id="KW-0472">Membrane</keyword>
<feature type="chain" id="PRO_5004581511" description="Syndecan/Neurexin domain-containing protein" evidence="3">
    <location>
        <begin position="19"/>
        <end position="198"/>
    </location>
</feature>
<keyword evidence="3" id="KW-0732">Signal</keyword>
<evidence type="ECO:0000256" key="1">
    <source>
        <dbReference type="SAM" id="MobiDB-lite"/>
    </source>
</evidence>
<protein>
    <recommendedName>
        <fullName evidence="6">Syndecan/Neurexin domain-containing protein</fullName>
    </recommendedName>
</protein>